<keyword evidence="2" id="KW-1185">Reference proteome</keyword>
<gene>
    <name evidence="1" type="ORF">CO711_17015</name>
</gene>
<dbReference type="EMBL" id="CP023518">
    <property type="protein sequence ID" value="ATF78949.1"/>
    <property type="molecule type" value="Genomic_DNA"/>
</dbReference>
<name>A0ABM6NVI5_BURCE</name>
<accession>A0ABM6NVI5</accession>
<dbReference type="RefSeq" id="WP_027787565.1">
    <property type="nucleotide sequence ID" value="NZ_BCNU01000004.1"/>
</dbReference>
<sequence>MTSNNDLRRPDQLHPFLRITKEEIDSAARNLGLLRSMSGEEIETELSKLIDEVIRHLEASHAITMAHPFVV</sequence>
<organism evidence="1 2">
    <name type="scientific">Burkholderia cepacia</name>
    <name type="common">Pseudomonas cepacia</name>
    <dbReference type="NCBI Taxonomy" id="292"/>
    <lineage>
        <taxon>Bacteria</taxon>
        <taxon>Pseudomonadati</taxon>
        <taxon>Pseudomonadota</taxon>
        <taxon>Betaproteobacteria</taxon>
        <taxon>Burkholderiales</taxon>
        <taxon>Burkholderiaceae</taxon>
        <taxon>Burkholderia</taxon>
        <taxon>Burkholderia cepacia complex</taxon>
    </lineage>
</organism>
<protein>
    <submittedName>
        <fullName evidence="1">Uncharacterized protein</fullName>
    </submittedName>
</protein>
<evidence type="ECO:0000313" key="1">
    <source>
        <dbReference type="EMBL" id="ATF78949.1"/>
    </source>
</evidence>
<proteinExistence type="predicted"/>
<reference evidence="2" key="1">
    <citation type="submission" date="2017-09" db="EMBL/GenBank/DDBJ databases">
        <title>FDA dAtabase for Regulatory Grade micrObial Sequences (FDA-ARGOS): Supporting development and validation of Infectious Disease Dx tests.</title>
        <authorList>
            <person name="Minogue T."/>
            <person name="Wolcott M."/>
            <person name="Wasieloski L."/>
            <person name="Aguilar W."/>
            <person name="Moore D."/>
            <person name="Tallon L.J."/>
            <person name="Sadzewicz L."/>
            <person name="Ott S."/>
            <person name="Zhao X."/>
            <person name="Nagaraj S."/>
            <person name="Vavikolanu K."/>
            <person name="Aluvathingal J."/>
            <person name="Nadendla S."/>
            <person name="Sichtig H."/>
        </authorList>
    </citation>
    <scope>NUCLEOTIDE SEQUENCE [LARGE SCALE GENOMIC DNA]</scope>
    <source>
        <strain evidence="2">FDAARGOS_388</strain>
    </source>
</reference>
<dbReference type="Proteomes" id="UP000218103">
    <property type="component" value="Chromosome 1"/>
</dbReference>
<evidence type="ECO:0000313" key="2">
    <source>
        <dbReference type="Proteomes" id="UP000218103"/>
    </source>
</evidence>